<evidence type="ECO:0000313" key="3">
    <source>
        <dbReference type="Proteomes" id="UP000616885"/>
    </source>
</evidence>
<keyword evidence="1" id="KW-1133">Transmembrane helix</keyword>
<proteinExistence type="predicted"/>
<dbReference type="AlphaFoldDB" id="A0A8H7KD80"/>
<accession>A0A8H7KD80</accession>
<comment type="caution">
    <text evidence="2">The sequence shown here is derived from an EMBL/GenBank/DDBJ whole genome shotgun (WGS) entry which is preliminary data.</text>
</comment>
<dbReference type="Proteomes" id="UP000616885">
    <property type="component" value="Unassembled WGS sequence"/>
</dbReference>
<keyword evidence="1" id="KW-0472">Membrane</keyword>
<name>A0A8H7KD80_BIOOC</name>
<dbReference type="EMBL" id="JADCTT010000009">
    <property type="protein sequence ID" value="KAF9747999.1"/>
    <property type="molecule type" value="Genomic_DNA"/>
</dbReference>
<evidence type="ECO:0000313" key="2">
    <source>
        <dbReference type="EMBL" id="KAF9747999.1"/>
    </source>
</evidence>
<organism evidence="2 3">
    <name type="scientific">Bionectria ochroleuca</name>
    <name type="common">Gliocladium roseum</name>
    <dbReference type="NCBI Taxonomy" id="29856"/>
    <lineage>
        <taxon>Eukaryota</taxon>
        <taxon>Fungi</taxon>
        <taxon>Dikarya</taxon>
        <taxon>Ascomycota</taxon>
        <taxon>Pezizomycotina</taxon>
        <taxon>Sordariomycetes</taxon>
        <taxon>Hypocreomycetidae</taxon>
        <taxon>Hypocreales</taxon>
        <taxon>Bionectriaceae</taxon>
        <taxon>Clonostachys</taxon>
    </lineage>
</organism>
<gene>
    <name evidence="2" type="ORF">IM811_017504</name>
</gene>
<feature type="transmembrane region" description="Helical" evidence="1">
    <location>
        <begin position="20"/>
        <end position="38"/>
    </location>
</feature>
<reference evidence="2" key="1">
    <citation type="submission" date="2020-10" db="EMBL/GenBank/DDBJ databases">
        <title>High-Quality Genome Resource of Clonostachys rosea strain S41 by Oxford Nanopore Long-Read Sequencing.</title>
        <authorList>
            <person name="Wang H."/>
        </authorList>
    </citation>
    <scope>NUCLEOTIDE SEQUENCE</scope>
    <source>
        <strain evidence="2">S41</strain>
    </source>
</reference>
<evidence type="ECO:0000256" key="1">
    <source>
        <dbReference type="SAM" id="Phobius"/>
    </source>
</evidence>
<protein>
    <submittedName>
        <fullName evidence="2">Uncharacterized protein</fullName>
    </submittedName>
</protein>
<sequence length="226" mass="24944">MAGPSALAVVSAYSIWSRRFLTWAIDQLFPLLLLVELGRTPIDDTRKWGSQHYGVGVVAFRALESFTACWNSVKTLANRDRLETMGLWLIGMLVFLWGRASPPLAANGGWTASYTSAVIQLLNEAGPLHITSTSTKPTTTVNQTLHNTTINLFCNPRYPITSDKVGIFYNEIYLIPKPNKPRTTQTIIMSPSAILVAAFATMALAMPLGIDPRRLDTMNVFLADIE</sequence>
<keyword evidence="1" id="KW-0812">Transmembrane</keyword>
<feature type="transmembrane region" description="Helical" evidence="1">
    <location>
        <begin position="187"/>
        <end position="210"/>
    </location>
</feature>